<proteinExistence type="inferred from homology"/>
<comment type="function">
    <text evidence="1">Essential component of the TIM23 complex, a complex that mediates the translocation of transit peptide-containing proteins across the mitochondrial inner membrane.</text>
</comment>
<comment type="subunit">
    <text evidence="1">Component of the TIM23 complex.</text>
</comment>
<dbReference type="Proteomes" id="UP000789508">
    <property type="component" value="Unassembled WGS sequence"/>
</dbReference>
<keyword evidence="1" id="KW-0496">Mitochondrion</keyword>
<dbReference type="InterPro" id="IPR050365">
    <property type="entry name" value="TIM50"/>
</dbReference>
<dbReference type="OrthoDB" id="1711508at2759"/>
<dbReference type="InterPro" id="IPR004274">
    <property type="entry name" value="FCP1_dom"/>
</dbReference>
<keyword evidence="5" id="KW-1185">Reference proteome</keyword>
<dbReference type="PROSITE" id="PS50969">
    <property type="entry name" value="FCP1"/>
    <property type="match status" value="1"/>
</dbReference>
<feature type="compositionally biased region" description="Polar residues" evidence="2">
    <location>
        <begin position="312"/>
        <end position="322"/>
    </location>
</feature>
<keyword evidence="1" id="KW-0653">Protein transport</keyword>
<gene>
    <name evidence="4" type="ORF">ALEPTO_LOCUS5482</name>
</gene>
<dbReference type="InterPro" id="IPR036412">
    <property type="entry name" value="HAD-like_sf"/>
</dbReference>
<comment type="caution">
    <text evidence="4">The sequence shown here is derived from an EMBL/GenBank/DDBJ whole genome shotgun (WGS) entry which is preliminary data.</text>
</comment>
<keyword evidence="1" id="KW-0809">Transit peptide</keyword>
<evidence type="ECO:0000313" key="4">
    <source>
        <dbReference type="EMBL" id="CAG8542577.1"/>
    </source>
</evidence>
<accession>A0A9N9ATY0</accession>
<dbReference type="Pfam" id="PF03031">
    <property type="entry name" value="NIF"/>
    <property type="match status" value="1"/>
</dbReference>
<reference evidence="4" key="1">
    <citation type="submission" date="2021-06" db="EMBL/GenBank/DDBJ databases">
        <authorList>
            <person name="Kallberg Y."/>
            <person name="Tangrot J."/>
            <person name="Rosling A."/>
        </authorList>
    </citation>
    <scope>NUCLEOTIDE SEQUENCE</scope>
    <source>
        <strain evidence="4">FL130A</strain>
    </source>
</reference>
<dbReference type="SUPFAM" id="SSF56784">
    <property type="entry name" value="HAD-like"/>
    <property type="match status" value="1"/>
</dbReference>
<dbReference type="EMBL" id="CAJVPS010001552">
    <property type="protein sequence ID" value="CAG8542577.1"/>
    <property type="molecule type" value="Genomic_DNA"/>
</dbReference>
<feature type="region of interest" description="Disordered" evidence="2">
    <location>
        <begin position="285"/>
        <end position="343"/>
    </location>
</feature>
<evidence type="ECO:0000256" key="1">
    <source>
        <dbReference type="RuleBase" id="RU365079"/>
    </source>
</evidence>
<sequence length="343" mass="40888">MSSQVQMQRLAESIKFISPRRGISTFSEVISSKRYLYDANKQEPPSLFYLENAINQTSITLKRSDPKLIILDLNGTLVYRDKSHSNRTFPRPFLMQFLDYIFERFYVMIWSSASPHNVKKIIDAVFPPRHSNNLVDVWARDTFGLTTFQYNQKWLTIKNLEIVWDRLNSQNNRGRESPPIWSQKNTVLIDDSPLKAQLQPYNAIHIDEYDVELHRSRRDKELKDVITYLSNLRYESNVSAFMRKNPYKHIFKNKESYTQYLSVIEQNESYSRQYWLEKQRIMDRNKKTDNNSSSLSVNTTKFQQPRSKRPNNQHITTSTSIYKKSRRERDGGYDSKRLYRYEN</sequence>
<dbReference type="InterPro" id="IPR023214">
    <property type="entry name" value="HAD_sf"/>
</dbReference>
<dbReference type="PANTHER" id="PTHR12210">
    <property type="entry name" value="DULLARD PROTEIN PHOSPHATASE"/>
    <property type="match status" value="1"/>
</dbReference>
<feature type="compositionally biased region" description="Basic and acidic residues" evidence="2">
    <location>
        <begin position="327"/>
        <end position="343"/>
    </location>
</feature>
<feature type="domain" description="FCP1 homology" evidence="3">
    <location>
        <begin position="62"/>
        <end position="232"/>
    </location>
</feature>
<evidence type="ECO:0000313" key="5">
    <source>
        <dbReference type="Proteomes" id="UP000789508"/>
    </source>
</evidence>
<name>A0A9N9ATY0_9GLOM</name>
<comment type="similarity">
    <text evidence="1">Belongs to the TIM50 family.</text>
</comment>
<dbReference type="GO" id="GO:0005744">
    <property type="term" value="C:TIM23 mitochondrial import inner membrane translocase complex"/>
    <property type="evidence" value="ECO:0007669"/>
    <property type="project" value="UniProtKB-UniRule"/>
</dbReference>
<organism evidence="4 5">
    <name type="scientific">Ambispora leptoticha</name>
    <dbReference type="NCBI Taxonomy" id="144679"/>
    <lineage>
        <taxon>Eukaryota</taxon>
        <taxon>Fungi</taxon>
        <taxon>Fungi incertae sedis</taxon>
        <taxon>Mucoromycota</taxon>
        <taxon>Glomeromycotina</taxon>
        <taxon>Glomeromycetes</taxon>
        <taxon>Archaeosporales</taxon>
        <taxon>Ambisporaceae</taxon>
        <taxon>Ambispora</taxon>
    </lineage>
</organism>
<evidence type="ECO:0000256" key="2">
    <source>
        <dbReference type="SAM" id="MobiDB-lite"/>
    </source>
</evidence>
<comment type="subcellular location">
    <subcellularLocation>
        <location evidence="1">Mitochondrion inner membrane</location>
        <topology evidence="1">Single-pass membrane protein</topology>
    </subcellularLocation>
</comment>
<feature type="compositionally biased region" description="Polar residues" evidence="2">
    <location>
        <begin position="290"/>
        <end position="305"/>
    </location>
</feature>
<dbReference type="SMART" id="SM00577">
    <property type="entry name" value="CPDc"/>
    <property type="match status" value="1"/>
</dbReference>
<dbReference type="GO" id="GO:0015031">
    <property type="term" value="P:protein transport"/>
    <property type="evidence" value="ECO:0007669"/>
    <property type="project" value="UniProtKB-KW"/>
</dbReference>
<keyword evidence="1" id="KW-0811">Translocation</keyword>
<dbReference type="AlphaFoldDB" id="A0A9N9ATY0"/>
<dbReference type="Gene3D" id="3.40.50.1000">
    <property type="entry name" value="HAD superfamily/HAD-like"/>
    <property type="match status" value="1"/>
</dbReference>
<evidence type="ECO:0000259" key="3">
    <source>
        <dbReference type="PROSITE" id="PS50969"/>
    </source>
</evidence>
<protein>
    <recommendedName>
        <fullName evidence="1">Mitochondrial import inner membrane translocase subunit TIM50</fullName>
    </recommendedName>
</protein>
<keyword evidence="1" id="KW-0813">Transport</keyword>